<evidence type="ECO:0000256" key="7">
    <source>
        <dbReference type="RuleBase" id="RU363032"/>
    </source>
</evidence>
<evidence type="ECO:0000256" key="3">
    <source>
        <dbReference type="ARBA" id="ARBA00022475"/>
    </source>
</evidence>
<dbReference type="EMBL" id="FQZY01000005">
    <property type="protein sequence ID" value="SHJ25083.1"/>
    <property type="molecule type" value="Genomic_DNA"/>
</dbReference>
<feature type="transmembrane region" description="Helical" evidence="7">
    <location>
        <begin position="75"/>
        <end position="94"/>
    </location>
</feature>
<proteinExistence type="inferred from homology"/>
<comment type="similarity">
    <text evidence="7">Belongs to the binding-protein-dependent transport system permease family.</text>
</comment>
<evidence type="ECO:0000256" key="4">
    <source>
        <dbReference type="ARBA" id="ARBA00022692"/>
    </source>
</evidence>
<evidence type="ECO:0000256" key="5">
    <source>
        <dbReference type="ARBA" id="ARBA00022989"/>
    </source>
</evidence>
<dbReference type="SUPFAM" id="SSF161098">
    <property type="entry name" value="MetI-like"/>
    <property type="match status" value="1"/>
</dbReference>
<evidence type="ECO:0000256" key="2">
    <source>
        <dbReference type="ARBA" id="ARBA00022448"/>
    </source>
</evidence>
<keyword evidence="5 7" id="KW-1133">Transmembrane helix</keyword>
<feature type="domain" description="ABC transmembrane type-1" evidence="8">
    <location>
        <begin position="69"/>
        <end position="290"/>
    </location>
</feature>
<dbReference type="InterPro" id="IPR050809">
    <property type="entry name" value="UgpAE/MalFG_permease"/>
</dbReference>
<feature type="transmembrane region" description="Helical" evidence="7">
    <location>
        <begin position="159"/>
        <end position="178"/>
    </location>
</feature>
<organism evidence="9 10">
    <name type="scientific">Hespellia stercorisuis DSM 15480</name>
    <dbReference type="NCBI Taxonomy" id="1121950"/>
    <lineage>
        <taxon>Bacteria</taxon>
        <taxon>Bacillati</taxon>
        <taxon>Bacillota</taxon>
        <taxon>Clostridia</taxon>
        <taxon>Lachnospirales</taxon>
        <taxon>Lachnospiraceae</taxon>
        <taxon>Hespellia</taxon>
    </lineage>
</organism>
<dbReference type="Proteomes" id="UP000184301">
    <property type="component" value="Unassembled WGS sequence"/>
</dbReference>
<feature type="transmembrane region" description="Helical" evidence="7">
    <location>
        <begin position="214"/>
        <end position="233"/>
    </location>
</feature>
<dbReference type="InterPro" id="IPR000515">
    <property type="entry name" value="MetI-like"/>
</dbReference>
<evidence type="ECO:0000256" key="6">
    <source>
        <dbReference type="ARBA" id="ARBA00023136"/>
    </source>
</evidence>
<dbReference type="OrthoDB" id="42781at2"/>
<keyword evidence="3" id="KW-1003">Cell membrane</keyword>
<comment type="subcellular location">
    <subcellularLocation>
        <location evidence="1 7">Cell membrane</location>
        <topology evidence="1 7">Multi-pass membrane protein</topology>
    </subcellularLocation>
</comment>
<gene>
    <name evidence="9" type="ORF">SAMN02745243_00123</name>
</gene>
<dbReference type="PROSITE" id="PS50928">
    <property type="entry name" value="ABC_TM1"/>
    <property type="match status" value="1"/>
</dbReference>
<feature type="transmembrane region" description="Helical" evidence="7">
    <location>
        <begin position="106"/>
        <end position="128"/>
    </location>
</feature>
<dbReference type="GO" id="GO:0005886">
    <property type="term" value="C:plasma membrane"/>
    <property type="evidence" value="ECO:0007669"/>
    <property type="project" value="UniProtKB-SubCell"/>
</dbReference>
<evidence type="ECO:0000313" key="9">
    <source>
        <dbReference type="EMBL" id="SHJ25083.1"/>
    </source>
</evidence>
<dbReference type="Gene3D" id="1.10.3720.10">
    <property type="entry name" value="MetI-like"/>
    <property type="match status" value="1"/>
</dbReference>
<dbReference type="Pfam" id="PF00528">
    <property type="entry name" value="BPD_transp_1"/>
    <property type="match status" value="1"/>
</dbReference>
<dbReference type="InterPro" id="IPR035906">
    <property type="entry name" value="MetI-like_sf"/>
</dbReference>
<dbReference type="CDD" id="cd06261">
    <property type="entry name" value="TM_PBP2"/>
    <property type="match status" value="1"/>
</dbReference>
<reference evidence="9 10" key="1">
    <citation type="submission" date="2016-11" db="EMBL/GenBank/DDBJ databases">
        <authorList>
            <person name="Jaros S."/>
            <person name="Januszkiewicz K."/>
            <person name="Wedrychowicz H."/>
        </authorList>
    </citation>
    <scope>NUCLEOTIDE SEQUENCE [LARGE SCALE GENOMIC DNA]</scope>
    <source>
        <strain evidence="9 10">DSM 15480</strain>
    </source>
</reference>
<dbReference type="GO" id="GO:0055085">
    <property type="term" value="P:transmembrane transport"/>
    <property type="evidence" value="ECO:0007669"/>
    <property type="project" value="InterPro"/>
</dbReference>
<name>A0A1M6HSD7_9FIRM</name>
<dbReference type="AlphaFoldDB" id="A0A1M6HSD7"/>
<protein>
    <submittedName>
        <fullName evidence="9">Multiple sugar transport system permease protein</fullName>
    </submittedName>
</protein>
<dbReference type="STRING" id="1121950.SAMN02745243_00123"/>
<accession>A0A1M6HSD7</accession>
<evidence type="ECO:0000259" key="8">
    <source>
        <dbReference type="PROSITE" id="PS50928"/>
    </source>
</evidence>
<feature type="transmembrane region" description="Helical" evidence="7">
    <location>
        <begin position="7"/>
        <end position="28"/>
    </location>
</feature>
<keyword evidence="2 7" id="KW-0813">Transport</keyword>
<dbReference type="PANTHER" id="PTHR43227:SF7">
    <property type="entry name" value="ARABINOOLIGOSACCHARIDES TRANSPORT SYSTEM PERMEASE PROTEIN ARAP"/>
    <property type="match status" value="1"/>
</dbReference>
<keyword evidence="9" id="KW-0762">Sugar transport</keyword>
<keyword evidence="10" id="KW-1185">Reference proteome</keyword>
<keyword evidence="6 7" id="KW-0472">Membrane</keyword>
<dbReference type="PANTHER" id="PTHR43227">
    <property type="entry name" value="BLL4140 PROTEIN"/>
    <property type="match status" value="1"/>
</dbReference>
<evidence type="ECO:0000313" key="10">
    <source>
        <dbReference type="Proteomes" id="UP000184301"/>
    </source>
</evidence>
<keyword evidence="4 7" id="KW-0812">Transmembrane</keyword>
<evidence type="ECO:0000256" key="1">
    <source>
        <dbReference type="ARBA" id="ARBA00004651"/>
    </source>
</evidence>
<feature type="transmembrane region" description="Helical" evidence="7">
    <location>
        <begin position="269"/>
        <end position="290"/>
    </location>
</feature>
<dbReference type="RefSeq" id="WP_073103724.1">
    <property type="nucleotide sequence ID" value="NZ_FQZY01000005.1"/>
</dbReference>
<sequence length="301" mass="33810">MKKNKAMIITFLAPAVILFCLIFLYPIIRTLTMSFFNITGVTDPMSKWQFIGIGNYTKLFSTSLFRTSMVNLAKIWLYGGIIVMSISLLLAVVLTSGIRGKKFFRAVIYLPNIVSAVALATMWLQYVYSPKFGLIKTFFEKIGWESMSKVQWLDNEHKFGALLVAYCFGMIGYHMLIWTSGIERISPELFEAATIDGANKPAQFRYMTLPLLKGVFKTNITMWSVSSVAFFLWSQLFSSVTADTKTITPMVYMYTKVFGAGNSVTEHDAGVGAAVGVILSICVVIIFTLCNKFIKDDELEF</sequence>